<keyword evidence="7 15" id="KW-1133">Transmembrane helix</keyword>
<evidence type="ECO:0000256" key="8">
    <source>
        <dbReference type="ARBA" id="ARBA00023065"/>
    </source>
</evidence>
<evidence type="ECO:0000313" key="18">
    <source>
        <dbReference type="EMBL" id="MBS7824842.1"/>
    </source>
</evidence>
<dbReference type="PANTHER" id="PTHR33445">
    <property type="entry name" value="ATP SYNTHASE SUBUNIT B', CHLOROPLASTIC"/>
    <property type="match status" value="1"/>
</dbReference>
<evidence type="ECO:0000256" key="11">
    <source>
        <dbReference type="ARBA" id="ARBA00025198"/>
    </source>
</evidence>
<dbReference type="InterPro" id="IPR028987">
    <property type="entry name" value="ATP_synth_B-like_membr_sf"/>
</dbReference>
<keyword evidence="9 15" id="KW-0472">Membrane</keyword>
<comment type="subunit">
    <text evidence="13">F-type ATPases have 2 components, F(1) - the catalytic core - and F(0) - the membrane proton channel. F(1) has five subunits: alpha(3), beta(3), gamma(1), delta(1), epsilon(1). F(0) has four main subunits: a(1), b(2) and c(10-14). The alpha and beta chains form an alternating ring which encloses part of the gamma chain. F(1) is attached to F(0) by a central stalk formed by the gamma and epsilon chains, while a peripheral stalk is formed by the delta and b chains.</text>
</comment>
<comment type="subcellular location">
    <subcellularLocation>
        <location evidence="15">Cell membrane</location>
        <topology evidence="15">Single-pass membrane protein</topology>
    </subcellularLocation>
    <subcellularLocation>
        <location evidence="14">Endomembrane system</location>
        <topology evidence="14">Single-pass membrane protein</topology>
    </subcellularLocation>
</comment>
<name>A0AB35BZV5_9GAMM</name>
<comment type="caution">
    <text evidence="18">The sequence shown here is derived from an EMBL/GenBank/DDBJ whole genome shotgun (WGS) entry which is preliminary data.</text>
</comment>
<evidence type="ECO:0000256" key="12">
    <source>
        <dbReference type="ARBA" id="ARBA00025614"/>
    </source>
</evidence>
<comment type="subunit">
    <text evidence="15">F-type ATPases have 2 components, F(1) - the catalytic core - and F(0) - the membrane proton channel. F(1) has five subunits: alpha(3), beta(3), gamma(1), delta(1), epsilon(1). F(0) has three main subunits: a(1), b(2) and c(10-14). The alpha and beta chains form an alternating ring which encloses part of the gamma chain. F(1) is attached to F(0) by a central stalk formed by the gamma and epsilon chains, while a peripheral stalk is formed by the delta and b chains.</text>
</comment>
<evidence type="ECO:0000313" key="19">
    <source>
        <dbReference type="Proteomes" id="UP000680020"/>
    </source>
</evidence>
<keyword evidence="17" id="KW-0175">Coiled coil</keyword>
<organism evidence="18 19">
    <name type="scientific">Wohlfahrtiimonas chitiniclastica</name>
    <dbReference type="NCBI Taxonomy" id="400946"/>
    <lineage>
        <taxon>Bacteria</taxon>
        <taxon>Pseudomonadati</taxon>
        <taxon>Pseudomonadota</taxon>
        <taxon>Gammaproteobacteria</taxon>
        <taxon>Cardiobacteriales</taxon>
        <taxon>Ignatzschineriaceae</taxon>
        <taxon>Wohlfahrtiimonas</taxon>
    </lineage>
</organism>
<dbReference type="GO" id="GO:0045259">
    <property type="term" value="C:proton-transporting ATP synthase complex"/>
    <property type="evidence" value="ECO:0007669"/>
    <property type="project" value="UniProtKB-KW"/>
</dbReference>
<dbReference type="PANTHER" id="PTHR33445:SF1">
    <property type="entry name" value="ATP SYNTHASE SUBUNIT B"/>
    <property type="match status" value="1"/>
</dbReference>
<keyword evidence="3 15" id="KW-1003">Cell membrane</keyword>
<evidence type="ECO:0000256" key="6">
    <source>
        <dbReference type="ARBA" id="ARBA00022781"/>
    </source>
</evidence>
<dbReference type="NCBIfam" id="NF004411">
    <property type="entry name" value="PRK05759.1-2"/>
    <property type="match status" value="1"/>
</dbReference>
<dbReference type="CDD" id="cd06503">
    <property type="entry name" value="ATP-synt_Fo_b"/>
    <property type="match status" value="1"/>
</dbReference>
<keyword evidence="2 15" id="KW-0813">Transport</keyword>
<evidence type="ECO:0000256" key="3">
    <source>
        <dbReference type="ARBA" id="ARBA00022475"/>
    </source>
</evidence>
<dbReference type="EMBL" id="JAGIBU010000004">
    <property type="protein sequence ID" value="MBS7824842.1"/>
    <property type="molecule type" value="Genomic_DNA"/>
</dbReference>
<evidence type="ECO:0000256" key="1">
    <source>
        <dbReference type="ARBA" id="ARBA00005513"/>
    </source>
</evidence>
<dbReference type="Proteomes" id="UP000680020">
    <property type="component" value="Unassembled WGS sequence"/>
</dbReference>
<dbReference type="GO" id="GO:0046933">
    <property type="term" value="F:proton-transporting ATP synthase activity, rotational mechanism"/>
    <property type="evidence" value="ECO:0007669"/>
    <property type="project" value="UniProtKB-UniRule"/>
</dbReference>
<dbReference type="NCBIfam" id="TIGR01144">
    <property type="entry name" value="ATP_synt_b"/>
    <property type="match status" value="1"/>
</dbReference>
<comment type="similarity">
    <text evidence="1 15 16">Belongs to the ATPase B chain family.</text>
</comment>
<comment type="function">
    <text evidence="11 15">F(1)F(0) ATP synthase produces ATP from ADP in the presence of a proton or sodium gradient. F-type ATPases consist of two structural domains, F(1) containing the extramembraneous catalytic core and F(0) containing the membrane proton channel, linked together by a central stalk and a peripheral stalk. During catalysis, ATP synthesis in the catalytic domain of F(1) is coupled via a rotary mechanism of the central stalk subunits to proton translocation.</text>
</comment>
<dbReference type="SUPFAM" id="SSF81573">
    <property type="entry name" value="F1F0 ATP synthase subunit B, membrane domain"/>
    <property type="match status" value="1"/>
</dbReference>
<keyword evidence="5 15" id="KW-0812">Transmembrane</keyword>
<evidence type="ECO:0000256" key="10">
    <source>
        <dbReference type="ARBA" id="ARBA00023310"/>
    </source>
</evidence>
<evidence type="ECO:0000256" key="2">
    <source>
        <dbReference type="ARBA" id="ARBA00022448"/>
    </source>
</evidence>
<dbReference type="Pfam" id="PF00430">
    <property type="entry name" value="ATP-synt_B"/>
    <property type="match status" value="1"/>
</dbReference>
<dbReference type="InterPro" id="IPR050059">
    <property type="entry name" value="ATP_synthase_B_chain"/>
</dbReference>
<gene>
    <name evidence="15" type="primary">atpF</name>
    <name evidence="18" type="ORF">J7561_06440</name>
</gene>
<keyword evidence="4 15" id="KW-0138">CF(0)</keyword>
<dbReference type="InterPro" id="IPR002146">
    <property type="entry name" value="ATP_synth_b/b'su_bac/chlpt"/>
</dbReference>
<dbReference type="RefSeq" id="WP_008316831.1">
    <property type="nucleotide sequence ID" value="NZ_CP115969.1"/>
</dbReference>
<feature type="coiled-coil region" evidence="17">
    <location>
        <begin position="80"/>
        <end position="130"/>
    </location>
</feature>
<evidence type="ECO:0000256" key="9">
    <source>
        <dbReference type="ARBA" id="ARBA00023136"/>
    </source>
</evidence>
<dbReference type="Gene3D" id="6.10.250.1580">
    <property type="match status" value="1"/>
</dbReference>
<comment type="function">
    <text evidence="12">Component of the F(0) channel, it forms part of the peripheral stalk, linking F(1) to F(0). The b'-subunit is a diverged and duplicated form of b found in plants and photosynthetic bacteria.</text>
</comment>
<evidence type="ECO:0000256" key="14">
    <source>
        <dbReference type="ARBA" id="ARBA00037847"/>
    </source>
</evidence>
<dbReference type="InterPro" id="IPR005864">
    <property type="entry name" value="ATP_synth_F0_bsu_bac"/>
</dbReference>
<evidence type="ECO:0000256" key="16">
    <source>
        <dbReference type="RuleBase" id="RU003848"/>
    </source>
</evidence>
<feature type="transmembrane region" description="Helical" evidence="15">
    <location>
        <begin position="6"/>
        <end position="26"/>
    </location>
</feature>
<evidence type="ECO:0000256" key="4">
    <source>
        <dbReference type="ARBA" id="ARBA00022547"/>
    </source>
</evidence>
<reference evidence="18" key="1">
    <citation type="submission" date="2021-03" db="EMBL/GenBank/DDBJ databases">
        <title>Identification and antibiotic profiling of Wohlfahrtiimonas chitiniclastica, an underestimated human pathogen.</title>
        <authorList>
            <person name="Kopf A."/>
            <person name="Bunk B."/>
            <person name="Coldewey S."/>
            <person name="Gunzer F."/>
            <person name="Riedel T."/>
            <person name="Schroettner P."/>
        </authorList>
    </citation>
    <scope>NUCLEOTIDE SEQUENCE</scope>
    <source>
        <strain evidence="18">DSM 100917</strain>
    </source>
</reference>
<evidence type="ECO:0000256" key="15">
    <source>
        <dbReference type="HAMAP-Rule" id="MF_01398"/>
    </source>
</evidence>
<dbReference type="GO" id="GO:0012505">
    <property type="term" value="C:endomembrane system"/>
    <property type="evidence" value="ECO:0007669"/>
    <property type="project" value="UniProtKB-SubCell"/>
</dbReference>
<evidence type="ECO:0000256" key="13">
    <source>
        <dbReference type="ARBA" id="ARBA00026054"/>
    </source>
</evidence>
<protein>
    <recommendedName>
        <fullName evidence="15">ATP synthase subunit b</fullName>
    </recommendedName>
    <alternativeName>
        <fullName evidence="15">ATP synthase F(0) sector subunit b</fullName>
    </alternativeName>
    <alternativeName>
        <fullName evidence="15">ATPase subunit I</fullName>
    </alternativeName>
    <alternativeName>
        <fullName evidence="15">F-type ATPase subunit b</fullName>
        <shortName evidence="15">F-ATPase subunit b</shortName>
    </alternativeName>
</protein>
<keyword evidence="10 15" id="KW-0066">ATP synthesis</keyword>
<dbReference type="GeneID" id="58263728"/>
<evidence type="ECO:0000256" key="7">
    <source>
        <dbReference type="ARBA" id="ARBA00022989"/>
    </source>
</evidence>
<sequence>MNLNATLFAQFVVFFTLVWFVMKFIWPPMIKAIDERRAKIAEGLKAAEDSVAEKMAADSEVKVLLKDAKQEASSIVALANKRAEEAVEASRAQAKEVADKQLQNAQDQILVETNQAKEKLRQEVVALALEGASKIVGKEVDRATHESLLKDLASRL</sequence>
<dbReference type="GO" id="GO:0005886">
    <property type="term" value="C:plasma membrane"/>
    <property type="evidence" value="ECO:0007669"/>
    <property type="project" value="UniProtKB-SubCell"/>
</dbReference>
<evidence type="ECO:0000256" key="17">
    <source>
        <dbReference type="SAM" id="Coils"/>
    </source>
</evidence>
<evidence type="ECO:0000256" key="5">
    <source>
        <dbReference type="ARBA" id="ARBA00022692"/>
    </source>
</evidence>
<keyword evidence="6 15" id="KW-0375">Hydrogen ion transport</keyword>
<dbReference type="HAMAP" id="MF_01398">
    <property type="entry name" value="ATP_synth_b_bprime"/>
    <property type="match status" value="1"/>
</dbReference>
<dbReference type="GO" id="GO:0046961">
    <property type="term" value="F:proton-transporting ATPase activity, rotational mechanism"/>
    <property type="evidence" value="ECO:0007669"/>
    <property type="project" value="TreeGrafter"/>
</dbReference>
<proteinExistence type="inferred from homology"/>
<accession>A0AB35BZV5</accession>
<keyword evidence="8 15" id="KW-0406">Ion transport</keyword>
<dbReference type="AlphaFoldDB" id="A0AB35BZV5"/>